<dbReference type="CDD" id="cd06261">
    <property type="entry name" value="TM_PBP2"/>
    <property type="match status" value="1"/>
</dbReference>
<dbReference type="GO" id="GO:0005886">
    <property type="term" value="C:plasma membrane"/>
    <property type="evidence" value="ECO:0007669"/>
    <property type="project" value="UniProtKB-SubCell"/>
</dbReference>
<dbReference type="PANTHER" id="PTHR30043">
    <property type="entry name" value="PHOSPHONATES TRANSPORT SYSTEM PERMEASE PROTEIN"/>
    <property type="match status" value="1"/>
</dbReference>
<dbReference type="RefSeq" id="WP_101916263.1">
    <property type="nucleotide sequence ID" value="NZ_CP031926.2"/>
</dbReference>
<accession>A0AAJ4JTZ8</accession>
<evidence type="ECO:0000313" key="12">
    <source>
        <dbReference type="Proteomes" id="UP000663169"/>
    </source>
</evidence>
<evidence type="ECO:0000256" key="7">
    <source>
        <dbReference type="ARBA" id="ARBA00022989"/>
    </source>
</evidence>
<keyword evidence="3" id="KW-1003">Cell membrane</keyword>
<dbReference type="PROSITE" id="PS50928">
    <property type="entry name" value="ABC_TM1"/>
    <property type="match status" value="1"/>
</dbReference>
<evidence type="ECO:0000256" key="6">
    <source>
        <dbReference type="ARBA" id="ARBA00022927"/>
    </source>
</evidence>
<evidence type="ECO:0000256" key="1">
    <source>
        <dbReference type="ARBA" id="ARBA00004651"/>
    </source>
</evidence>
<proteinExistence type="inferred from homology"/>
<dbReference type="InterPro" id="IPR035906">
    <property type="entry name" value="MetI-like_sf"/>
</dbReference>
<dbReference type="Proteomes" id="UP000663169">
    <property type="component" value="Chromosome"/>
</dbReference>
<dbReference type="GO" id="GO:0015833">
    <property type="term" value="P:peptide transport"/>
    <property type="evidence" value="ECO:0007669"/>
    <property type="project" value="UniProtKB-KW"/>
</dbReference>
<feature type="transmembrane region" description="Helical" evidence="9">
    <location>
        <begin position="27"/>
        <end position="46"/>
    </location>
</feature>
<evidence type="ECO:0000256" key="8">
    <source>
        <dbReference type="ARBA" id="ARBA00023136"/>
    </source>
</evidence>
<evidence type="ECO:0000256" key="5">
    <source>
        <dbReference type="ARBA" id="ARBA00022856"/>
    </source>
</evidence>
<reference evidence="11" key="2">
    <citation type="submission" date="2023-04" db="EMBL/GenBank/DDBJ databases">
        <authorList>
            <person name="McDonnell B."/>
        </authorList>
    </citation>
    <scope>NUCLEOTIDE SEQUENCE</scope>
    <source>
        <strain evidence="11">223</strain>
    </source>
</reference>
<evidence type="ECO:0000256" key="3">
    <source>
        <dbReference type="ARBA" id="ARBA00022475"/>
    </source>
</evidence>
<evidence type="ECO:0000256" key="9">
    <source>
        <dbReference type="RuleBase" id="RU363032"/>
    </source>
</evidence>
<sequence>MYDKIFKPKKIKLITGEVVEEKVSRTWLTWLIIILLIAFSVILTNFDFSALSRSGLFFQKLASMIPPNWAYFHKVLPPLLDTIKMSFFASLLGAILSVPFAILAANNILKNRFGNGIIRLIFMLARTLPTLVLALIATYIFGLGTFAGVVAIFVFTFSFIGKQLFEVIETVDMGPFEAAEALGVSPLKAFFIAVFPQVLPTYLSTALYAFEGNVRYAAILGLVGAGGIGAPLSFAMSGYKWSAVGAILLGLLVLIILVELISSRIRKKLAKG</sequence>
<keyword evidence="2 9" id="KW-0813">Transport</keyword>
<dbReference type="PANTHER" id="PTHR30043:SF1">
    <property type="entry name" value="ABC TRANSPORT SYSTEM PERMEASE PROTEIN P69"/>
    <property type="match status" value="1"/>
</dbReference>
<comment type="similarity">
    <text evidence="9">Belongs to the binding-protein-dependent transport system permease family.</text>
</comment>
<evidence type="ECO:0000256" key="2">
    <source>
        <dbReference type="ARBA" id="ARBA00022448"/>
    </source>
</evidence>
<feature type="transmembrane region" description="Helical" evidence="9">
    <location>
        <begin position="241"/>
        <end position="261"/>
    </location>
</feature>
<evidence type="ECO:0000259" key="10">
    <source>
        <dbReference type="PROSITE" id="PS50928"/>
    </source>
</evidence>
<dbReference type="EMBL" id="CP031926">
    <property type="protein sequence ID" value="QRZ34048.1"/>
    <property type="molecule type" value="Genomic_DNA"/>
</dbReference>
<feature type="transmembrane region" description="Helical" evidence="9">
    <location>
        <begin position="217"/>
        <end position="235"/>
    </location>
</feature>
<dbReference type="SUPFAM" id="SSF161098">
    <property type="entry name" value="MetI-like"/>
    <property type="match status" value="1"/>
</dbReference>
<evidence type="ECO:0000313" key="11">
    <source>
        <dbReference type="EMBL" id="QRZ34048.1"/>
    </source>
</evidence>
<dbReference type="GO" id="GO:0015416">
    <property type="term" value="F:ABC-type phosphonate transporter activity"/>
    <property type="evidence" value="ECO:0007669"/>
    <property type="project" value="InterPro"/>
</dbReference>
<keyword evidence="4 9" id="KW-0812">Transmembrane</keyword>
<dbReference type="InterPro" id="IPR000515">
    <property type="entry name" value="MetI-like"/>
</dbReference>
<dbReference type="GO" id="GO:0015031">
    <property type="term" value="P:protein transport"/>
    <property type="evidence" value="ECO:0007669"/>
    <property type="project" value="UniProtKB-KW"/>
</dbReference>
<keyword evidence="8 9" id="KW-0472">Membrane</keyword>
<feature type="domain" description="ABC transmembrane type-1" evidence="10">
    <location>
        <begin position="79"/>
        <end position="262"/>
    </location>
</feature>
<dbReference type="NCBIfam" id="TIGR01097">
    <property type="entry name" value="PhnE"/>
    <property type="match status" value="1"/>
</dbReference>
<dbReference type="Pfam" id="PF00528">
    <property type="entry name" value="BPD_transp_1"/>
    <property type="match status" value="1"/>
</dbReference>
<keyword evidence="5" id="KW-0571">Peptide transport</keyword>
<dbReference type="InterPro" id="IPR005769">
    <property type="entry name" value="PhnE/PtxC"/>
</dbReference>
<dbReference type="AlphaFoldDB" id="A0AAJ4JTZ8"/>
<protein>
    <submittedName>
        <fullName evidence="11">Phosphonate ABC transporter, permease protein PhnE</fullName>
    </submittedName>
</protein>
<feature type="transmembrane region" description="Helical" evidence="9">
    <location>
        <begin position="87"/>
        <end position="109"/>
    </location>
</feature>
<feature type="transmembrane region" description="Helical" evidence="9">
    <location>
        <begin position="189"/>
        <end position="210"/>
    </location>
</feature>
<feature type="transmembrane region" description="Helical" evidence="9">
    <location>
        <begin position="130"/>
        <end position="160"/>
    </location>
</feature>
<reference evidence="11" key="1">
    <citation type="journal article" date="2020" name="Mol. Microbiol.">
        <title>The CWPS Rubik's cube: Linking diversity of cell wall polysaccharide structures with the encoded biosynthetic machinery of selected Lactococcus lactis strains.</title>
        <authorList>
            <person name="Mahony J."/>
            <person name="Frantzen C."/>
            <person name="Vinogradov E."/>
            <person name="Sadovskaya I."/>
            <person name="Theodorou I."/>
            <person name="Kelleher P."/>
            <person name="Chapot-Chartier M.P."/>
            <person name="Cambillau C."/>
            <person name="Holo H."/>
            <person name="van Sinderen D."/>
        </authorList>
    </citation>
    <scope>NUCLEOTIDE SEQUENCE</scope>
    <source>
        <strain evidence="11">223</strain>
    </source>
</reference>
<name>A0AAJ4JTZ8_LACLL</name>
<comment type="subcellular location">
    <subcellularLocation>
        <location evidence="1 9">Cell membrane</location>
        <topology evidence="1 9">Multi-pass membrane protein</topology>
    </subcellularLocation>
</comment>
<evidence type="ECO:0000256" key="4">
    <source>
        <dbReference type="ARBA" id="ARBA00022692"/>
    </source>
</evidence>
<keyword evidence="6" id="KW-0653">Protein transport</keyword>
<keyword evidence="7 9" id="KW-1133">Transmembrane helix</keyword>
<dbReference type="Gene3D" id="1.10.3720.10">
    <property type="entry name" value="MetI-like"/>
    <property type="match status" value="1"/>
</dbReference>
<gene>
    <name evidence="11" type="primary">phnE</name>
    <name evidence="11" type="ORF">LL223_0386</name>
</gene>
<organism evidence="11 12">
    <name type="scientific">Lactococcus lactis subsp. lactis</name>
    <name type="common">Streptococcus lactis</name>
    <dbReference type="NCBI Taxonomy" id="1360"/>
    <lineage>
        <taxon>Bacteria</taxon>
        <taxon>Bacillati</taxon>
        <taxon>Bacillota</taxon>
        <taxon>Bacilli</taxon>
        <taxon>Lactobacillales</taxon>
        <taxon>Streptococcaceae</taxon>
        <taxon>Lactococcus</taxon>
    </lineage>
</organism>